<feature type="domain" description="FAD-binding FR-type" evidence="12">
    <location>
        <begin position="71"/>
        <end position="193"/>
    </location>
</feature>
<gene>
    <name evidence="13" type="primary">FRP1</name>
    <name evidence="13" type="ORF">BN1211_5436</name>
</gene>
<evidence type="ECO:0000256" key="1">
    <source>
        <dbReference type="ARBA" id="ARBA00001974"/>
    </source>
</evidence>
<dbReference type="InterPro" id="IPR017927">
    <property type="entry name" value="FAD-bd_FR_type"/>
</dbReference>
<feature type="signal peptide" evidence="11">
    <location>
        <begin position="1"/>
        <end position="18"/>
    </location>
</feature>
<keyword evidence="6" id="KW-0479">Metal-binding</keyword>
<dbReference type="EMBL" id="CDQK01000006">
    <property type="protein sequence ID" value="CEP24580.1"/>
    <property type="molecule type" value="Genomic_DNA"/>
</dbReference>
<evidence type="ECO:0000256" key="6">
    <source>
        <dbReference type="ARBA" id="ARBA00022617"/>
    </source>
</evidence>
<dbReference type="GO" id="GO:0015677">
    <property type="term" value="P:copper ion import"/>
    <property type="evidence" value="ECO:0007669"/>
    <property type="project" value="TreeGrafter"/>
</dbReference>
<keyword evidence="8" id="KW-0408">Iron</keyword>
<keyword evidence="10" id="KW-0472">Membrane</keyword>
<dbReference type="Gene3D" id="3.40.50.80">
    <property type="entry name" value="Nucleotide-binding domain of ferredoxin-NADP reductase (FNR) module"/>
    <property type="match status" value="1"/>
</dbReference>
<name>A0A0H5C8C8_CYBJN</name>
<dbReference type="InterPro" id="IPR017938">
    <property type="entry name" value="Riboflavin_synthase-like_b-brl"/>
</dbReference>
<evidence type="ECO:0000256" key="2">
    <source>
        <dbReference type="ARBA" id="ARBA00004651"/>
    </source>
</evidence>
<dbReference type="SUPFAM" id="SSF52343">
    <property type="entry name" value="Ferredoxin reductase-like, C-terminal NADP-linked domain"/>
    <property type="match status" value="1"/>
</dbReference>
<comment type="cofactor">
    <cofactor evidence="1">
        <name>FAD</name>
        <dbReference type="ChEBI" id="CHEBI:57692"/>
    </cofactor>
</comment>
<dbReference type="Pfam" id="PF08022">
    <property type="entry name" value="FAD_binding_8"/>
    <property type="match status" value="1"/>
</dbReference>
<evidence type="ECO:0000256" key="11">
    <source>
        <dbReference type="SAM" id="SignalP"/>
    </source>
</evidence>
<dbReference type="SUPFAM" id="SSF63380">
    <property type="entry name" value="Riboflavin synthase domain-like"/>
    <property type="match status" value="1"/>
</dbReference>
<feature type="transmembrane region" description="Helical" evidence="10">
    <location>
        <begin position="29"/>
        <end position="46"/>
    </location>
</feature>
<dbReference type="AlphaFoldDB" id="A0A0H5C8C8"/>
<sequence>MLTGYFCLFVFLAISVSSVKFMRTRCYEMFYYIHLSSFILFLPVFFKHHYVCKTFVVIVSGFLVYDRLIRYIWYLWCLNCTVRVTRNSKYMVVSIDPRSSSLSKTQRVIAKLLLKNKKDFRWRPSNHLFITIPSISAFQSHPFTIASLPSDESCQLIIKVHNGFTRKLCERVQHGEQSFTCFINGPYGTSYSQLPTDESILGQVQDSAVHESSPLIKKVPYTTVERTSNSLSSIESFNPKEKIILVSGGVGISLTLPLLKHYENSEDFETSLIWITRSEELIPLIDLDITKSNITVWNSTEKGPADLEQLLYDYMEETYHTVHIIGCGPSSLMSSLRSFAVEKMKTNRVNMVLEEFSF</sequence>
<dbReference type="Gene3D" id="2.40.30.10">
    <property type="entry name" value="Translation factors"/>
    <property type="match status" value="1"/>
</dbReference>
<keyword evidence="7" id="KW-0521">NADP</keyword>
<keyword evidence="13" id="KW-0560">Oxidoreductase</keyword>
<keyword evidence="10" id="KW-0812">Transmembrane</keyword>
<evidence type="ECO:0000256" key="7">
    <source>
        <dbReference type="ARBA" id="ARBA00022857"/>
    </source>
</evidence>
<dbReference type="EC" id="1.16.1.9" evidence="3"/>
<feature type="transmembrane region" description="Helical" evidence="10">
    <location>
        <begin position="55"/>
        <end position="76"/>
    </location>
</feature>
<evidence type="ECO:0000256" key="4">
    <source>
        <dbReference type="ARBA" id="ARBA00022448"/>
    </source>
</evidence>
<evidence type="ECO:0000256" key="8">
    <source>
        <dbReference type="ARBA" id="ARBA00023004"/>
    </source>
</evidence>
<keyword evidence="6" id="KW-0349">Heme</keyword>
<evidence type="ECO:0000256" key="10">
    <source>
        <dbReference type="SAM" id="Phobius"/>
    </source>
</evidence>
<keyword evidence="5" id="KW-1003">Cell membrane</keyword>
<dbReference type="PROSITE" id="PS51384">
    <property type="entry name" value="FAD_FR"/>
    <property type="match status" value="1"/>
</dbReference>
<evidence type="ECO:0000256" key="5">
    <source>
        <dbReference type="ARBA" id="ARBA00022475"/>
    </source>
</evidence>
<evidence type="ECO:0000259" key="12">
    <source>
        <dbReference type="PROSITE" id="PS51384"/>
    </source>
</evidence>
<dbReference type="GO" id="GO:0005886">
    <property type="term" value="C:plasma membrane"/>
    <property type="evidence" value="ECO:0007669"/>
    <property type="project" value="UniProtKB-SubCell"/>
</dbReference>
<dbReference type="PANTHER" id="PTHR32361:SF9">
    <property type="entry name" value="FERRIC REDUCTASE TRANSMEMBRANE COMPONENT 3-RELATED"/>
    <property type="match status" value="1"/>
</dbReference>
<dbReference type="GO" id="GO:0052851">
    <property type="term" value="F:ferric-chelate reductase (NADPH) activity"/>
    <property type="evidence" value="ECO:0007669"/>
    <property type="project" value="UniProtKB-EC"/>
</dbReference>
<dbReference type="Proteomes" id="UP000038830">
    <property type="component" value="Unassembled WGS sequence"/>
</dbReference>
<dbReference type="GO" id="GO:0006826">
    <property type="term" value="P:iron ion transport"/>
    <property type="evidence" value="ECO:0007669"/>
    <property type="project" value="TreeGrafter"/>
</dbReference>
<dbReference type="PANTHER" id="PTHR32361">
    <property type="entry name" value="FERRIC/CUPRIC REDUCTASE TRANSMEMBRANE COMPONENT"/>
    <property type="match status" value="1"/>
</dbReference>
<keyword evidence="11" id="KW-0732">Signal</keyword>
<dbReference type="InterPro" id="IPR051410">
    <property type="entry name" value="Ferric/Cupric_Reductase"/>
</dbReference>
<comment type="catalytic activity">
    <reaction evidence="9">
        <text>2 a Fe(II)-siderophore + NADP(+) + H(+) = 2 a Fe(III)-siderophore + NADPH</text>
        <dbReference type="Rhea" id="RHEA:28795"/>
        <dbReference type="Rhea" id="RHEA-COMP:11342"/>
        <dbReference type="Rhea" id="RHEA-COMP:11344"/>
        <dbReference type="ChEBI" id="CHEBI:15378"/>
        <dbReference type="ChEBI" id="CHEBI:29033"/>
        <dbReference type="ChEBI" id="CHEBI:29034"/>
        <dbReference type="ChEBI" id="CHEBI:57783"/>
        <dbReference type="ChEBI" id="CHEBI:58349"/>
        <dbReference type="EC" id="1.16.1.9"/>
    </reaction>
</comment>
<evidence type="ECO:0000313" key="13">
    <source>
        <dbReference type="EMBL" id="CEP24580.1"/>
    </source>
</evidence>
<evidence type="ECO:0000256" key="3">
    <source>
        <dbReference type="ARBA" id="ARBA00012668"/>
    </source>
</evidence>
<evidence type="ECO:0000313" key="14">
    <source>
        <dbReference type="Proteomes" id="UP000038830"/>
    </source>
</evidence>
<dbReference type="InterPro" id="IPR013112">
    <property type="entry name" value="FAD-bd_8"/>
</dbReference>
<organism evidence="13 14">
    <name type="scientific">Cyberlindnera jadinii (strain ATCC 18201 / CBS 1600 / BCRC 20928 / JCM 3617 / NBRC 0987 / NRRL Y-1542)</name>
    <name type="common">Torula yeast</name>
    <name type="synonym">Candida utilis</name>
    <dbReference type="NCBI Taxonomy" id="983966"/>
    <lineage>
        <taxon>Eukaryota</taxon>
        <taxon>Fungi</taxon>
        <taxon>Dikarya</taxon>
        <taxon>Ascomycota</taxon>
        <taxon>Saccharomycotina</taxon>
        <taxon>Saccharomycetes</taxon>
        <taxon>Phaffomycetales</taxon>
        <taxon>Phaffomycetaceae</taxon>
        <taxon>Cyberlindnera</taxon>
    </lineage>
</organism>
<dbReference type="CDD" id="cd06186">
    <property type="entry name" value="NOX_Duox_like_FAD_NADP"/>
    <property type="match status" value="1"/>
</dbReference>
<keyword evidence="4" id="KW-0813">Transport</keyword>
<evidence type="ECO:0000256" key="9">
    <source>
        <dbReference type="ARBA" id="ARBA00048483"/>
    </source>
</evidence>
<reference evidence="14" key="1">
    <citation type="journal article" date="2015" name="J. Biotechnol.">
        <title>The structure of the Cyberlindnera jadinii genome and its relation to Candida utilis analyzed by the occurrence of single nucleotide polymorphisms.</title>
        <authorList>
            <person name="Rupp O."/>
            <person name="Brinkrolf K."/>
            <person name="Buerth C."/>
            <person name="Kunigo M."/>
            <person name="Schneider J."/>
            <person name="Jaenicke S."/>
            <person name="Goesmann A."/>
            <person name="Puehler A."/>
            <person name="Jaeger K.-E."/>
            <person name="Ernst J.F."/>
        </authorList>
    </citation>
    <scope>NUCLEOTIDE SEQUENCE [LARGE SCALE GENOMIC DNA]</scope>
    <source>
        <strain evidence="14">ATCC 18201 / CBS 1600 / BCRC 20928 / JCM 3617 / NBRC 0987 / NRRL Y-1542</strain>
    </source>
</reference>
<dbReference type="InterPro" id="IPR039261">
    <property type="entry name" value="FNR_nucleotide-bd"/>
</dbReference>
<comment type="subcellular location">
    <subcellularLocation>
        <location evidence="2">Cell membrane</location>
        <topology evidence="2">Multi-pass membrane protein</topology>
    </subcellularLocation>
</comment>
<protein>
    <recommendedName>
        <fullName evidence="3">ferric-chelate reductase (NADPH)</fullName>
        <ecNumber evidence="3">1.16.1.9</ecNumber>
    </recommendedName>
</protein>
<accession>A0A0H5C8C8</accession>
<proteinExistence type="predicted"/>
<feature type="chain" id="PRO_5005216593" description="ferric-chelate reductase (NADPH)" evidence="11">
    <location>
        <begin position="19"/>
        <end position="358"/>
    </location>
</feature>
<dbReference type="GO" id="GO:0006879">
    <property type="term" value="P:intracellular iron ion homeostasis"/>
    <property type="evidence" value="ECO:0007669"/>
    <property type="project" value="TreeGrafter"/>
</dbReference>
<keyword evidence="10" id="KW-1133">Transmembrane helix</keyword>